<dbReference type="InterPro" id="IPR000152">
    <property type="entry name" value="EGF-type_Asp/Asn_hydroxyl_site"/>
</dbReference>
<feature type="domain" description="EGF-like" evidence="7">
    <location>
        <begin position="76"/>
        <end position="114"/>
    </location>
</feature>
<protein>
    <submittedName>
        <fullName evidence="8">Neurogenic locus Notch</fullName>
    </submittedName>
</protein>
<dbReference type="FunFam" id="2.10.25.10:FF:000066">
    <property type="entry name" value="FAT atypical cadherin 4"/>
    <property type="match status" value="1"/>
</dbReference>
<feature type="domain" description="EGF-like" evidence="7">
    <location>
        <begin position="116"/>
        <end position="152"/>
    </location>
</feature>
<evidence type="ECO:0000256" key="1">
    <source>
        <dbReference type="ARBA" id="ARBA00022536"/>
    </source>
</evidence>
<dbReference type="PROSITE" id="PS00022">
    <property type="entry name" value="EGF_1"/>
    <property type="match status" value="5"/>
</dbReference>
<evidence type="ECO:0000256" key="3">
    <source>
        <dbReference type="ARBA" id="ARBA00022737"/>
    </source>
</evidence>
<dbReference type="Gene3D" id="2.10.25.10">
    <property type="entry name" value="Laminin"/>
    <property type="match status" value="5"/>
</dbReference>
<evidence type="ECO:0000256" key="5">
    <source>
        <dbReference type="ARBA" id="ARBA00023180"/>
    </source>
</evidence>
<evidence type="ECO:0000256" key="4">
    <source>
        <dbReference type="ARBA" id="ARBA00023157"/>
    </source>
</evidence>
<comment type="caution">
    <text evidence="8">The sequence shown here is derived from an EMBL/GenBank/DDBJ whole genome shotgun (WGS) entry which is preliminary data.</text>
</comment>
<keyword evidence="2" id="KW-0732">Signal</keyword>
<feature type="disulfide bond" evidence="6">
    <location>
        <begin position="52"/>
        <end position="61"/>
    </location>
</feature>
<feature type="disulfide bond" evidence="6">
    <location>
        <begin position="142"/>
        <end position="151"/>
    </location>
</feature>
<dbReference type="InterPro" id="IPR000742">
    <property type="entry name" value="EGF"/>
</dbReference>
<keyword evidence="5" id="KW-0325">Glycoprotein</keyword>
<dbReference type="OrthoDB" id="5953235at2759"/>
<evidence type="ECO:0000313" key="8">
    <source>
        <dbReference type="EMBL" id="RNA41777.1"/>
    </source>
</evidence>
<keyword evidence="9" id="KW-1185">Reference proteome</keyword>
<feature type="disulfide bond" evidence="6">
    <location>
        <begin position="244"/>
        <end position="253"/>
    </location>
</feature>
<gene>
    <name evidence="8" type="ORF">BpHYR1_052355</name>
</gene>
<feature type="domain" description="EGF-like" evidence="7">
    <location>
        <begin position="219"/>
        <end position="254"/>
    </location>
</feature>
<feature type="disulfide bond" evidence="6">
    <location>
        <begin position="104"/>
        <end position="113"/>
    </location>
</feature>
<proteinExistence type="predicted"/>
<accession>A0A3M7T1F0</accession>
<dbReference type="FunFam" id="2.10.25.10:FF:000472">
    <property type="entry name" value="Uncharacterized protein, isoform A"/>
    <property type="match status" value="1"/>
</dbReference>
<dbReference type="PANTHER" id="PTHR24049:SF22">
    <property type="entry name" value="DROSOPHILA CRUMBS HOMOLOG"/>
    <property type="match status" value="1"/>
</dbReference>
<evidence type="ECO:0000256" key="2">
    <source>
        <dbReference type="ARBA" id="ARBA00022729"/>
    </source>
</evidence>
<dbReference type="Pfam" id="PF00008">
    <property type="entry name" value="EGF"/>
    <property type="match status" value="4"/>
</dbReference>
<feature type="domain" description="EGF-like" evidence="7">
    <location>
        <begin position="154"/>
        <end position="190"/>
    </location>
</feature>
<dbReference type="PROSITE" id="PS01186">
    <property type="entry name" value="EGF_2"/>
    <property type="match status" value="3"/>
</dbReference>
<name>A0A3M7T1F0_BRAPC</name>
<dbReference type="SUPFAM" id="SSF57196">
    <property type="entry name" value="EGF/Laminin"/>
    <property type="match status" value="5"/>
</dbReference>
<dbReference type="InterPro" id="IPR001881">
    <property type="entry name" value="EGF-like_Ca-bd_dom"/>
</dbReference>
<feature type="domain" description="EGF-like" evidence="7">
    <location>
        <begin position="26"/>
        <end position="62"/>
    </location>
</feature>
<keyword evidence="1 6" id="KW-0245">EGF-like domain</keyword>
<dbReference type="AlphaFoldDB" id="A0A3M7T1F0"/>
<dbReference type="PROSITE" id="PS00010">
    <property type="entry name" value="ASX_HYDROXYL"/>
    <property type="match status" value="1"/>
</dbReference>
<sequence length="261" mass="28489">MKFIINFVSYAFVLSKLTYKTNGLKNALMCARNLCENNGTCIDTNAGYSCFCSNGYIGINCEKTMNKSQPSKGQFNLYRIISTNPCKNGGRPLSPELNKIICHCKSGTTGRFCEILIDVCASNPCRSRGMCQSFINLYACSCFPGYTGSNCEIKLNLCLSDPCQNNGKCIDYSSYCACECQDGFTGPLCKNKIDECSGSPCKNATCVPLIPSGYRCETKQDYCSSNPCVHGTCKTGALGYECICSSEYAGKRCESKNSEYA</sequence>
<feature type="disulfide bond" evidence="6">
    <location>
        <begin position="223"/>
        <end position="233"/>
    </location>
</feature>
<dbReference type="EMBL" id="REGN01000460">
    <property type="protein sequence ID" value="RNA41777.1"/>
    <property type="molecule type" value="Genomic_DNA"/>
</dbReference>
<organism evidence="8 9">
    <name type="scientific">Brachionus plicatilis</name>
    <name type="common">Marine rotifer</name>
    <name type="synonym">Brachionus muelleri</name>
    <dbReference type="NCBI Taxonomy" id="10195"/>
    <lineage>
        <taxon>Eukaryota</taxon>
        <taxon>Metazoa</taxon>
        <taxon>Spiralia</taxon>
        <taxon>Gnathifera</taxon>
        <taxon>Rotifera</taxon>
        <taxon>Eurotatoria</taxon>
        <taxon>Monogononta</taxon>
        <taxon>Pseudotrocha</taxon>
        <taxon>Ploima</taxon>
        <taxon>Brachionidae</taxon>
        <taxon>Brachionus</taxon>
    </lineage>
</organism>
<evidence type="ECO:0000256" key="6">
    <source>
        <dbReference type="PROSITE-ProRule" id="PRU00076"/>
    </source>
</evidence>
<dbReference type="CDD" id="cd00054">
    <property type="entry name" value="EGF_CA"/>
    <property type="match status" value="2"/>
</dbReference>
<dbReference type="SMART" id="SM00181">
    <property type="entry name" value="EGF"/>
    <property type="match status" value="5"/>
</dbReference>
<reference evidence="8 9" key="1">
    <citation type="journal article" date="2018" name="Sci. Rep.">
        <title>Genomic signatures of local adaptation to the degree of environmental predictability in rotifers.</title>
        <authorList>
            <person name="Franch-Gras L."/>
            <person name="Hahn C."/>
            <person name="Garcia-Roger E.M."/>
            <person name="Carmona M.J."/>
            <person name="Serra M."/>
            <person name="Gomez A."/>
        </authorList>
    </citation>
    <scope>NUCLEOTIDE SEQUENCE [LARGE SCALE GENOMIC DNA]</scope>
    <source>
        <strain evidence="8">HYR1</strain>
    </source>
</reference>
<dbReference type="GO" id="GO:0005509">
    <property type="term" value="F:calcium ion binding"/>
    <property type="evidence" value="ECO:0007669"/>
    <property type="project" value="InterPro"/>
</dbReference>
<dbReference type="InterPro" id="IPR051022">
    <property type="entry name" value="Notch_Cell-Fate_Det"/>
</dbReference>
<evidence type="ECO:0000259" key="7">
    <source>
        <dbReference type="PROSITE" id="PS50026"/>
    </source>
</evidence>
<dbReference type="STRING" id="10195.A0A3M7T1F0"/>
<keyword evidence="3" id="KW-0677">Repeat</keyword>
<dbReference type="Proteomes" id="UP000276133">
    <property type="component" value="Unassembled WGS sequence"/>
</dbReference>
<comment type="caution">
    <text evidence="6">Lacks conserved residue(s) required for the propagation of feature annotation.</text>
</comment>
<feature type="disulfide bond" evidence="6">
    <location>
        <begin position="180"/>
        <end position="189"/>
    </location>
</feature>
<dbReference type="SMART" id="SM00179">
    <property type="entry name" value="EGF_CA"/>
    <property type="match status" value="5"/>
</dbReference>
<evidence type="ECO:0000313" key="9">
    <source>
        <dbReference type="Proteomes" id="UP000276133"/>
    </source>
</evidence>
<keyword evidence="4 6" id="KW-1015">Disulfide bond</keyword>
<dbReference type="PANTHER" id="PTHR24049">
    <property type="entry name" value="CRUMBS FAMILY MEMBER"/>
    <property type="match status" value="1"/>
</dbReference>
<dbReference type="PROSITE" id="PS50026">
    <property type="entry name" value="EGF_3"/>
    <property type="match status" value="5"/>
</dbReference>